<dbReference type="Proteomes" id="UP000784294">
    <property type="component" value="Unassembled WGS sequence"/>
</dbReference>
<evidence type="ECO:0000313" key="2">
    <source>
        <dbReference type="Proteomes" id="UP000784294"/>
    </source>
</evidence>
<organism evidence="1 2">
    <name type="scientific">Protopolystoma xenopodis</name>
    <dbReference type="NCBI Taxonomy" id="117903"/>
    <lineage>
        <taxon>Eukaryota</taxon>
        <taxon>Metazoa</taxon>
        <taxon>Spiralia</taxon>
        <taxon>Lophotrochozoa</taxon>
        <taxon>Platyhelminthes</taxon>
        <taxon>Monogenea</taxon>
        <taxon>Polyopisthocotylea</taxon>
        <taxon>Polystomatidea</taxon>
        <taxon>Polystomatidae</taxon>
        <taxon>Protopolystoma</taxon>
    </lineage>
</organism>
<keyword evidence="2" id="KW-1185">Reference proteome</keyword>
<dbReference type="EMBL" id="CAAALY010249085">
    <property type="protein sequence ID" value="VEL35095.1"/>
    <property type="molecule type" value="Genomic_DNA"/>
</dbReference>
<accession>A0A448XF20</accession>
<protein>
    <submittedName>
        <fullName evidence="1">Uncharacterized protein</fullName>
    </submittedName>
</protein>
<reference evidence="1" key="1">
    <citation type="submission" date="2018-11" db="EMBL/GenBank/DDBJ databases">
        <authorList>
            <consortium name="Pathogen Informatics"/>
        </authorList>
    </citation>
    <scope>NUCLEOTIDE SEQUENCE</scope>
</reference>
<sequence length="106" mass="11564">MGRGSENTRRGSDSITRLLTGTYTSPSWHDESAETNHSSLCSLGPPCPVRLGDSIIAHAIMSKFFSVFLADSRDSQRCGFASIDIYCRHYRLVLGGWGLEPSASLP</sequence>
<name>A0A448XF20_9PLAT</name>
<gene>
    <name evidence="1" type="ORF">PXEA_LOCUS28535</name>
</gene>
<comment type="caution">
    <text evidence="1">The sequence shown here is derived from an EMBL/GenBank/DDBJ whole genome shotgun (WGS) entry which is preliminary data.</text>
</comment>
<proteinExistence type="predicted"/>
<evidence type="ECO:0000313" key="1">
    <source>
        <dbReference type="EMBL" id="VEL35095.1"/>
    </source>
</evidence>
<dbReference type="AlphaFoldDB" id="A0A448XF20"/>